<dbReference type="AlphaFoldDB" id="D7PJH2"/>
<name>D7PJH2_9DINO</name>
<dbReference type="EMBL" id="GU591328">
    <property type="protein sequence ID" value="ADI40372.1"/>
    <property type="molecule type" value="Genomic_DNA"/>
</dbReference>
<protein>
    <submittedName>
        <fullName evidence="1">Uncharacterized protein orf155</fullName>
    </submittedName>
</protein>
<dbReference type="RefSeq" id="YP_003734587.1">
    <property type="nucleotide sequence ID" value="NC_014267.1"/>
</dbReference>
<geneLocation type="chloroplast" evidence="1"/>
<gene>
    <name evidence="1" type="primary">orf155</name>
</gene>
<accession>D7PJH2</accession>
<dbReference type="GeneID" id="9384971"/>
<proteinExistence type="predicted"/>
<keyword evidence="1" id="KW-0150">Chloroplast</keyword>
<keyword evidence="1" id="KW-0934">Plastid</keyword>
<organism evidence="1">
    <name type="scientific">Kryptoperidinium foliaceum</name>
    <dbReference type="NCBI Taxonomy" id="160619"/>
    <lineage>
        <taxon>Eukaryota</taxon>
        <taxon>Sar</taxon>
        <taxon>Alveolata</taxon>
        <taxon>Dinophyceae</taxon>
        <taxon>Peridiniales</taxon>
        <taxon>Kryptoperidiniaceae</taxon>
        <taxon>Kryptoperidinium</taxon>
    </lineage>
</organism>
<evidence type="ECO:0000313" key="1">
    <source>
        <dbReference type="EMBL" id="ADI40372.1"/>
    </source>
</evidence>
<reference evidence="1" key="1">
    <citation type="journal article" date="2010" name="PLoS ONE">
        <title>The complete plastid genomes of the two 'dinotoms' Durinskia baltica and Kryptoperidinium foliaceum.</title>
        <authorList>
            <person name="Imanian B."/>
            <person name="Pombert J.F."/>
            <person name="Keeling P.J."/>
        </authorList>
    </citation>
    <scope>NUCLEOTIDE SEQUENCE</scope>
    <source>
        <strain evidence="1">CCMP1326</strain>
    </source>
</reference>
<sequence>MGVAFIKQIKEISIFACRAFASTFYHYIDAKCENVDSDMSDSDPPHFYDDIIDEDAFLDECNIIPEVEEMVDNTWEMCTPLEEIYGTDTTQIIKSTLQNAKEQTECIGLKLFGGLTPGEDRNLIAMCIEVSYWGCCETIKKVSAIIAEATANLIA</sequence>